<dbReference type="EMBL" id="CP101497">
    <property type="protein sequence ID" value="UTT61647.1"/>
    <property type="molecule type" value="Genomic_DNA"/>
</dbReference>
<evidence type="ECO:0000256" key="1">
    <source>
        <dbReference type="SAM" id="Phobius"/>
    </source>
</evidence>
<evidence type="ECO:0000313" key="3">
    <source>
        <dbReference type="Proteomes" id="UP001060039"/>
    </source>
</evidence>
<feature type="transmembrane region" description="Helical" evidence="1">
    <location>
        <begin position="38"/>
        <end position="60"/>
    </location>
</feature>
<feature type="transmembrane region" description="Helical" evidence="1">
    <location>
        <begin position="67"/>
        <end position="94"/>
    </location>
</feature>
<organism evidence="2 3">
    <name type="scientific">Microcella humidisoli</name>
    <dbReference type="NCBI Taxonomy" id="2963406"/>
    <lineage>
        <taxon>Bacteria</taxon>
        <taxon>Bacillati</taxon>
        <taxon>Actinomycetota</taxon>
        <taxon>Actinomycetes</taxon>
        <taxon>Micrococcales</taxon>
        <taxon>Microbacteriaceae</taxon>
        <taxon>Microcella</taxon>
    </lineage>
</organism>
<evidence type="ECO:0000313" key="2">
    <source>
        <dbReference type="EMBL" id="UTT61647.1"/>
    </source>
</evidence>
<protein>
    <submittedName>
        <fullName evidence="2">Uncharacterized protein</fullName>
    </submittedName>
</protein>
<reference evidence="2" key="1">
    <citation type="submission" date="2022-07" db="EMBL/GenBank/DDBJ databases">
        <title>Taxonomic analysis of Microcella humidisoli nov. sp., isolated from riverside soil.</title>
        <authorList>
            <person name="Molina K.M."/>
            <person name="Kim S.B."/>
        </authorList>
    </citation>
    <scope>NUCLEOTIDE SEQUENCE</scope>
    <source>
        <strain evidence="2">MMS21-STM10</strain>
    </source>
</reference>
<keyword evidence="1" id="KW-1133">Transmembrane helix</keyword>
<keyword evidence="3" id="KW-1185">Reference proteome</keyword>
<dbReference type="RefSeq" id="WP_255158709.1">
    <property type="nucleotide sequence ID" value="NZ_CP101497.1"/>
</dbReference>
<feature type="transmembrane region" description="Helical" evidence="1">
    <location>
        <begin position="106"/>
        <end position="125"/>
    </location>
</feature>
<proteinExistence type="predicted"/>
<feature type="transmembrane region" description="Helical" evidence="1">
    <location>
        <begin position="12"/>
        <end position="32"/>
    </location>
</feature>
<keyword evidence="1" id="KW-0812">Transmembrane</keyword>
<sequence>MSTTHDRALTISRIVSAVMLLAAGGIHLFLVIDGAGGLLGVAFALNFVAGLVLGVGILVVSRRLLLAVTALGLAFMAASLGAIIVSITVGLLGVQPDWDYPLIRETAIIESIGVVVLAVATVIAFQERRTRLTPDR</sequence>
<name>A0ABY5FTN1_9MICO</name>
<dbReference type="Proteomes" id="UP001060039">
    <property type="component" value="Chromosome"/>
</dbReference>
<keyword evidence="1" id="KW-0472">Membrane</keyword>
<gene>
    <name evidence="2" type="ORF">NNL39_08105</name>
</gene>
<accession>A0ABY5FTN1</accession>